<dbReference type="GO" id="GO:0016829">
    <property type="term" value="F:lyase activity"/>
    <property type="evidence" value="ECO:0007669"/>
    <property type="project" value="UniProtKB-KW"/>
</dbReference>
<name>A0A1K9ZVX2_9GAMM</name>
<dbReference type="Pfam" id="PF00903">
    <property type="entry name" value="Glyoxalase"/>
    <property type="match status" value="1"/>
</dbReference>
<dbReference type="SUPFAM" id="SSF54593">
    <property type="entry name" value="Glyoxalase/Bleomycin resistance protein/Dihydroxybiphenyl dioxygenase"/>
    <property type="match status" value="1"/>
</dbReference>
<feature type="domain" description="Glyoxalase/fosfomycin resistance/dioxygenase" evidence="1">
    <location>
        <begin position="13"/>
        <end position="117"/>
    </location>
</feature>
<evidence type="ECO:0000313" key="2">
    <source>
        <dbReference type="EMBL" id="SGZ11014.1"/>
    </source>
</evidence>
<dbReference type="AlphaFoldDB" id="A0A1K9ZVX2"/>
<organism evidence="2 3">
    <name type="scientific">Moritella viscosa</name>
    <dbReference type="NCBI Taxonomy" id="80854"/>
    <lineage>
        <taxon>Bacteria</taxon>
        <taxon>Pseudomonadati</taxon>
        <taxon>Pseudomonadota</taxon>
        <taxon>Gammaproteobacteria</taxon>
        <taxon>Alteromonadales</taxon>
        <taxon>Moritellaceae</taxon>
        <taxon>Moritella</taxon>
    </lineage>
</organism>
<dbReference type="CDD" id="cd08356">
    <property type="entry name" value="VOC_CChe_VCA0619_like"/>
    <property type="match status" value="1"/>
</dbReference>
<dbReference type="InterPro" id="IPR004360">
    <property type="entry name" value="Glyas_Fos-R_dOase_dom"/>
</dbReference>
<dbReference type="Proteomes" id="UP000183794">
    <property type="component" value="Unassembled WGS sequence"/>
</dbReference>
<keyword evidence="2" id="KW-0456">Lyase</keyword>
<dbReference type="Gene3D" id="3.10.180.10">
    <property type="entry name" value="2,3-Dihydroxybiphenyl 1,2-Dioxygenase, domain 1"/>
    <property type="match status" value="1"/>
</dbReference>
<evidence type="ECO:0000313" key="3">
    <source>
        <dbReference type="Proteomes" id="UP000183794"/>
    </source>
</evidence>
<accession>A0A1K9ZVX2</accession>
<evidence type="ECO:0000259" key="1">
    <source>
        <dbReference type="Pfam" id="PF00903"/>
    </source>
</evidence>
<protein>
    <submittedName>
        <fullName evidence="2">Lactoylglutathione lyase</fullName>
    </submittedName>
</protein>
<dbReference type="RefSeq" id="WP_075497826.1">
    <property type="nucleotide sequence ID" value="NZ_CAWRBC010000118.1"/>
</dbReference>
<dbReference type="EMBL" id="FPLD01000102">
    <property type="protein sequence ID" value="SGZ11014.1"/>
    <property type="molecule type" value="Genomic_DNA"/>
</dbReference>
<gene>
    <name evidence="2" type="ORF">NVI5450_3633</name>
</gene>
<dbReference type="OrthoDB" id="674527at2"/>
<reference evidence="2 3" key="1">
    <citation type="submission" date="2016-11" db="EMBL/GenBank/DDBJ databases">
        <authorList>
            <person name="Jaros S."/>
            <person name="Januszkiewicz K."/>
            <person name="Wedrychowicz H."/>
        </authorList>
    </citation>
    <scope>NUCLEOTIDE SEQUENCE [LARGE SCALE GENOMIC DNA]</scope>
    <source>
        <strain evidence="2">NVI 5450</strain>
    </source>
</reference>
<dbReference type="InterPro" id="IPR029068">
    <property type="entry name" value="Glyas_Bleomycin-R_OHBP_Dase"/>
</dbReference>
<sequence length="123" mass="13923">MGNLNTIELKAFVPAKDFGISKQFYLDLGFTKASDSFGIAYFNYGNCSFLLQDFYEEVFAENLIMHLLVEDIASWHKAVKSSGVEVKYGITLSEISEQPWGMLDFVLYDPSGVLWRFGQNVQA</sequence>
<proteinExistence type="predicted"/>